<reference evidence="2 3" key="2">
    <citation type="submission" date="2018-09" db="EMBL/GenBank/DDBJ databases">
        <title>Genome of Sphaerochaeta halotolerans strain 4-11.</title>
        <authorList>
            <person name="Nazina T.N."/>
            <person name="Sokolova D.S."/>
        </authorList>
    </citation>
    <scope>NUCLEOTIDE SEQUENCE [LARGE SCALE GENOMIC DNA]</scope>
    <source>
        <strain evidence="2 3">4-11</strain>
    </source>
</reference>
<dbReference type="AlphaFoldDB" id="A0A372MI73"/>
<name>A0A372MI73_9SPIR</name>
<keyword evidence="1" id="KW-0472">Membrane</keyword>
<keyword evidence="1" id="KW-0812">Transmembrane</keyword>
<proteinExistence type="predicted"/>
<feature type="transmembrane region" description="Helical" evidence="1">
    <location>
        <begin position="289"/>
        <end position="307"/>
    </location>
</feature>
<dbReference type="EMBL" id="QUWK01000004">
    <property type="protein sequence ID" value="RFU95444.1"/>
    <property type="molecule type" value="Genomic_DNA"/>
</dbReference>
<evidence type="ECO:0000256" key="1">
    <source>
        <dbReference type="SAM" id="Phobius"/>
    </source>
</evidence>
<protein>
    <submittedName>
        <fullName evidence="2">Uncharacterized protein</fullName>
    </submittedName>
</protein>
<evidence type="ECO:0000313" key="3">
    <source>
        <dbReference type="Proteomes" id="UP000264002"/>
    </source>
</evidence>
<keyword evidence="1" id="KW-1133">Transmembrane helix</keyword>
<dbReference type="RefSeq" id="WP_117329856.1">
    <property type="nucleotide sequence ID" value="NZ_QUWK01000004.1"/>
</dbReference>
<sequence>MYKVSRTFPCEIDGQMMQCIIIGPQSMDLPSYLLQGEKACGYIYEDGTLTKWYWKGLSVVEGERCLYFDPLPLFPFSDIATRKRAQALTLVRDLARALEALPYSFLDLSSGILPLWRVWGIEDGRLLILPQDLADLFASCSDEETRYFHSSSWVHHGLHQPFTLCDQMTSLLYYAALGFPPFYDKDSREDSFRALPLAYTGIALPQSTVQFIDRTLSLSLTKQRDAVLNKEPQKALSWFLSQTESLQWTLDATETVQSRESLTAIEACASFLNGQHKRAKRRIFWRKKGWLVITIAAVVISVSWFTTTRIQESRKPPYTAGMGPTQIIEAYYDSMNELSLEKMEASLAKGVKNPSSMEVTNLYVTRQTRQAYEGINTQVDPNDWIAEGKPPILRGTFIYGITNLSIEQIGHNRYRATGIMYTPYAYTDEEPEQNITATPVYTYELQQEFSVEMGEKGWYEITDIGNASVQPLEKLMVETYVKNSNTALSQ</sequence>
<accession>A0A372MI73</accession>
<dbReference type="Proteomes" id="UP000264002">
    <property type="component" value="Unassembled WGS sequence"/>
</dbReference>
<gene>
    <name evidence="2" type="ORF">DYP60_05365</name>
</gene>
<evidence type="ECO:0000313" key="2">
    <source>
        <dbReference type="EMBL" id="RFU95444.1"/>
    </source>
</evidence>
<keyword evidence="3" id="KW-1185">Reference proteome</keyword>
<organism evidence="2 3">
    <name type="scientific">Sphaerochaeta halotolerans</name>
    <dbReference type="NCBI Taxonomy" id="2293840"/>
    <lineage>
        <taxon>Bacteria</taxon>
        <taxon>Pseudomonadati</taxon>
        <taxon>Spirochaetota</taxon>
        <taxon>Spirochaetia</taxon>
        <taxon>Spirochaetales</taxon>
        <taxon>Sphaerochaetaceae</taxon>
        <taxon>Sphaerochaeta</taxon>
    </lineage>
</organism>
<reference evidence="3" key="1">
    <citation type="submission" date="2018-08" db="EMBL/GenBank/DDBJ databases">
        <authorList>
            <person name="Grouzdev D.S."/>
            <person name="Krutkina M.S."/>
        </authorList>
    </citation>
    <scope>NUCLEOTIDE SEQUENCE [LARGE SCALE GENOMIC DNA]</scope>
    <source>
        <strain evidence="3">4-11</strain>
    </source>
</reference>
<comment type="caution">
    <text evidence="2">The sequence shown here is derived from an EMBL/GenBank/DDBJ whole genome shotgun (WGS) entry which is preliminary data.</text>
</comment>